<dbReference type="EMBL" id="SPUK01000003">
    <property type="protein sequence ID" value="TQV98491.1"/>
    <property type="molecule type" value="Genomic_DNA"/>
</dbReference>
<dbReference type="PANTHER" id="PTHR47966:SF65">
    <property type="entry name" value="ASPARTIC-TYPE ENDOPEPTIDASE"/>
    <property type="match status" value="1"/>
</dbReference>
<accession>A0A545V9T9</accession>
<dbReference type="AlphaFoldDB" id="A0A545V9T9"/>
<comment type="caution">
    <text evidence="7">The sequence shown here is derived from an EMBL/GenBank/DDBJ whole genome shotgun (WGS) entry which is preliminary data.</text>
</comment>
<evidence type="ECO:0000256" key="5">
    <source>
        <dbReference type="SAM" id="SignalP"/>
    </source>
</evidence>
<dbReference type="InterPro" id="IPR021109">
    <property type="entry name" value="Peptidase_aspartic_dom_sf"/>
</dbReference>
<feature type="compositionally biased region" description="Basic and acidic residues" evidence="4">
    <location>
        <begin position="314"/>
        <end position="325"/>
    </location>
</feature>
<feature type="compositionally biased region" description="Basic residues" evidence="4">
    <location>
        <begin position="504"/>
        <end position="517"/>
    </location>
</feature>
<dbReference type="STRING" id="43265.A0A545V9T9"/>
<feature type="chain" id="PRO_5022244998" evidence="5">
    <location>
        <begin position="19"/>
        <end position="517"/>
    </location>
</feature>
<evidence type="ECO:0000313" key="7">
    <source>
        <dbReference type="EMBL" id="TQV98491.1"/>
    </source>
</evidence>
<comment type="similarity">
    <text evidence="1 3">Belongs to the peptidase A1 family.</text>
</comment>
<keyword evidence="3" id="KW-0645">Protease</keyword>
<evidence type="ECO:0000256" key="1">
    <source>
        <dbReference type="ARBA" id="ARBA00007447"/>
    </source>
</evidence>
<keyword evidence="2 3" id="KW-0064">Aspartyl protease</keyword>
<dbReference type="Gene3D" id="2.40.70.10">
    <property type="entry name" value="Acid Proteases"/>
    <property type="match status" value="2"/>
</dbReference>
<evidence type="ECO:0000259" key="6">
    <source>
        <dbReference type="PROSITE" id="PS51767"/>
    </source>
</evidence>
<keyword evidence="3" id="KW-0378">Hydrolase</keyword>
<feature type="compositionally biased region" description="Basic and acidic residues" evidence="4">
    <location>
        <begin position="491"/>
        <end position="503"/>
    </location>
</feature>
<dbReference type="PRINTS" id="PR00792">
    <property type="entry name" value="PEPSIN"/>
</dbReference>
<protein>
    <submittedName>
        <fullName evidence="7">Peptidase aspartic, catalytic</fullName>
    </submittedName>
</protein>
<evidence type="ECO:0000256" key="2">
    <source>
        <dbReference type="ARBA" id="ARBA00022750"/>
    </source>
</evidence>
<dbReference type="PANTHER" id="PTHR47966">
    <property type="entry name" value="BETA-SITE APP-CLEAVING ENZYME, ISOFORM A-RELATED"/>
    <property type="match status" value="1"/>
</dbReference>
<dbReference type="PROSITE" id="PS00141">
    <property type="entry name" value="ASP_PROTEASE"/>
    <property type="match status" value="1"/>
</dbReference>
<keyword evidence="5" id="KW-0732">Signal</keyword>
<dbReference type="Pfam" id="PF00026">
    <property type="entry name" value="Asp"/>
    <property type="match status" value="2"/>
</dbReference>
<gene>
    <name evidence="7" type="ORF">IF1G_02571</name>
</gene>
<dbReference type="SUPFAM" id="SSF50630">
    <property type="entry name" value="Acid proteases"/>
    <property type="match status" value="2"/>
</dbReference>
<feature type="region of interest" description="Disordered" evidence="4">
    <location>
        <begin position="482"/>
        <end position="517"/>
    </location>
</feature>
<dbReference type="PROSITE" id="PS51767">
    <property type="entry name" value="PEPTIDASE_A1"/>
    <property type="match status" value="1"/>
</dbReference>
<proteinExistence type="inferred from homology"/>
<evidence type="ECO:0000256" key="4">
    <source>
        <dbReference type="SAM" id="MobiDB-lite"/>
    </source>
</evidence>
<dbReference type="InterPro" id="IPR001461">
    <property type="entry name" value="Aspartic_peptidase_A1"/>
</dbReference>
<dbReference type="GO" id="GO:0006508">
    <property type="term" value="P:proteolysis"/>
    <property type="evidence" value="ECO:0007669"/>
    <property type="project" value="UniProtKB-KW"/>
</dbReference>
<feature type="region of interest" description="Disordered" evidence="4">
    <location>
        <begin position="307"/>
        <end position="342"/>
    </location>
</feature>
<feature type="domain" description="Peptidase A1" evidence="6">
    <location>
        <begin position="39"/>
        <end position="479"/>
    </location>
</feature>
<reference evidence="7 8" key="1">
    <citation type="journal article" date="2019" name="Appl. Microbiol. Biotechnol.">
        <title>Genome sequence of Isaria javanica and comparative genome analysis insights into family S53 peptidase evolution in fungal entomopathogens.</title>
        <authorList>
            <person name="Lin R."/>
            <person name="Zhang X."/>
            <person name="Xin B."/>
            <person name="Zou M."/>
            <person name="Gao Y."/>
            <person name="Qin F."/>
            <person name="Hu Q."/>
            <person name="Xie B."/>
            <person name="Cheng X."/>
        </authorList>
    </citation>
    <scope>NUCLEOTIDE SEQUENCE [LARGE SCALE GENOMIC DNA]</scope>
    <source>
        <strain evidence="7 8">IJ1G</strain>
    </source>
</reference>
<dbReference type="OrthoDB" id="771136at2759"/>
<keyword evidence="8" id="KW-1185">Reference proteome</keyword>
<organism evidence="7 8">
    <name type="scientific">Cordyceps javanica</name>
    <dbReference type="NCBI Taxonomy" id="43265"/>
    <lineage>
        <taxon>Eukaryota</taxon>
        <taxon>Fungi</taxon>
        <taxon>Dikarya</taxon>
        <taxon>Ascomycota</taxon>
        <taxon>Pezizomycotina</taxon>
        <taxon>Sordariomycetes</taxon>
        <taxon>Hypocreomycetidae</taxon>
        <taxon>Hypocreales</taxon>
        <taxon>Cordycipitaceae</taxon>
        <taxon>Cordyceps</taxon>
    </lineage>
</organism>
<sequence>MKKSWQISLLLAAQVVTAQRVVQRSVQHFESPESGPFLPFITLGFGTPAQNITGVFDTGSSDVIIPEAGSAVCRLKTQQCTAPAAVVRGQFDPEAASDVRRLAGKRFNATFGGGDQYDGVYIKTTVTLGNNGAGKVPRAQVALASHSKPRSRLPQVPVFGIGPRPNEATEQRYDNLPKKMKVAGTTKSQAYSVVLNATPFGNGSVFFGGIDRSKFSGQLKAVPLERDNRGEVSEFVVRMSSVKLRLGARRAVNGSTGGRQCKGGAGMKPVRTKRAPWARATSLRRENKANVWYGKPPNEVVDERAAAATAAGQVDKHAAAGDGRKSNKNNGGGGGGNRNSTTAAGAEINLGLDPADGLTLVDTGGVEMGLPAPVLARMARALGAAFSERDGLGAVECARLPGSELVMRFRNDTVEARVPLGNMRVSEALLPDGKALARRGLCVLAVGPARPGGLSTATLPFLAAVYTVFDLDNDRLLFAQARGDPGAPGGRLEEFPPKKDSRGKGKKKCTARKKCSA</sequence>
<dbReference type="GO" id="GO:0004190">
    <property type="term" value="F:aspartic-type endopeptidase activity"/>
    <property type="evidence" value="ECO:0007669"/>
    <property type="project" value="UniProtKB-KW"/>
</dbReference>
<feature type="compositionally biased region" description="Gly residues" evidence="4">
    <location>
        <begin position="255"/>
        <end position="266"/>
    </location>
</feature>
<dbReference type="InterPro" id="IPR033121">
    <property type="entry name" value="PEPTIDASE_A1"/>
</dbReference>
<evidence type="ECO:0000313" key="8">
    <source>
        <dbReference type="Proteomes" id="UP000315783"/>
    </source>
</evidence>
<evidence type="ECO:0000256" key="3">
    <source>
        <dbReference type="RuleBase" id="RU000454"/>
    </source>
</evidence>
<dbReference type="Proteomes" id="UP000315783">
    <property type="component" value="Unassembled WGS sequence"/>
</dbReference>
<name>A0A545V9T9_9HYPO</name>
<feature type="signal peptide" evidence="5">
    <location>
        <begin position="1"/>
        <end position="18"/>
    </location>
</feature>
<dbReference type="InterPro" id="IPR001969">
    <property type="entry name" value="Aspartic_peptidase_AS"/>
</dbReference>
<feature type="region of interest" description="Disordered" evidence="4">
    <location>
        <begin position="253"/>
        <end position="276"/>
    </location>
</feature>